<sequence>MKRAKHLLTRFMKLSLAQIFLACLFFGASWANDLSAQELLNRRLSVQASQKKIKAVLGDIEKATDVRFSYSPQLIRSNRTVTLNVQNATLGEVLDQLLKPLQISYNVAGRQIILINLPTKPTPDHSPDGARAPAPPVDRDVSGQVTDEKGTTLPGVSVVLKGTTRGTTTDGEGNFRLTVPNEGATLVFSFVGYVKQELVVGNQTALTISLAPDAQSLSEIVVVGYGTQSKASLTGAVGSVKGDAIASIPTAALSNTLAGRVPGVNVVGNSGFVGAPSSIQIRGIGSFNNTAPLYVIDGIVQSKALFDALAPNEVESISILKDAATASIYGARGANGVVLVKTKSGKVQKPVFSYSTVFSAQRTTRPLQSYSATQELEYINDQAETFGNPKPITPEIFDYFKDKSYSILDLIWQNPTSQQHDFSVNGGSENISYYMLAGFNKSIGSFKNTDYGRYNFRSNVTAKINDYMSVNLNVSGTQRESDRFYWPYDDPESYTIADFYRATFNWTRLYPFYVDAQGNPTSDYVNGLPVSNGGWNPVELVQNGGYRRITDRTLNAIGRFDLKIPFINGLSTSFQYNYTASDRNAKSFVLFNRSYKFLPGSTTNRYQPGPVDPGQMNVHNLSSSFDQVVQSATFDKAYQLNWFLNYDRAFGAHRVTGLLTYEQQKAVGNTLTGSAQDLLSRQVDQIFNASTDRTKRTFNGGEYHNARASWVGRAHYEYGNKYIAEFSFRYDGSYIFPANSRWGFFPSGSAAWVLSEEKFFKVPAISFLKVRGSVGLLGDDGAGLIAPYQAQTNFTSGSPYVFGNSVYNGIQAGTPPNLNITWEKALTYNAGIDFGLLNGKLTGEMDYFYRHTYDILGQRIRVIPGTYGAALSSENYAQMDVRGFEAGLNFNNRVGQFRYSVGANMGYARDKVVALDEAAGLAPWRSAIGHPRNRVMGYVSDGIIRDQATLDALPEGFTQFGRQPMLGTILYKDIRGTDWNSNTPDGKITEYDQVYLSDNGIPRLNYGITLFGEWKGLSLDVLFQGVGAYDRMIRTLNGGGVFQTGDRPYFALWTDHWTPSNPDALYPRAGQWSEEFGPAPSTFWLKNGAYMRLRNITLSYNLPQKWISTLKMQSCRVYLNGGNLFVISPIKVMDPEQETLDSYPLMKSFSAGLTVNF</sequence>
<evidence type="ECO:0000256" key="7">
    <source>
        <dbReference type="PROSITE-ProRule" id="PRU01360"/>
    </source>
</evidence>
<comment type="similarity">
    <text evidence="7">Belongs to the TonB-dependent receptor family.</text>
</comment>
<evidence type="ECO:0000259" key="10">
    <source>
        <dbReference type="SMART" id="SM00965"/>
    </source>
</evidence>
<comment type="subcellular location">
    <subcellularLocation>
        <location evidence="1 7">Cell outer membrane</location>
        <topology evidence="1 7">Multi-pass membrane protein</topology>
    </subcellularLocation>
</comment>
<dbReference type="RefSeq" id="WP_265988951.1">
    <property type="nucleotide sequence ID" value="NZ_CP110973.1"/>
</dbReference>
<evidence type="ECO:0000256" key="2">
    <source>
        <dbReference type="ARBA" id="ARBA00022448"/>
    </source>
</evidence>
<dbReference type="NCBIfam" id="TIGR04057">
    <property type="entry name" value="SusC_RagA_signa"/>
    <property type="match status" value="1"/>
</dbReference>
<evidence type="ECO:0000256" key="5">
    <source>
        <dbReference type="ARBA" id="ARBA00023136"/>
    </source>
</evidence>
<keyword evidence="3 7" id="KW-1134">Transmembrane beta strand</keyword>
<feature type="signal peptide" evidence="9">
    <location>
        <begin position="1"/>
        <end position="31"/>
    </location>
</feature>
<dbReference type="PROSITE" id="PS52016">
    <property type="entry name" value="TONB_DEPENDENT_REC_3"/>
    <property type="match status" value="1"/>
</dbReference>
<keyword evidence="2 7" id="KW-0813">Transport</keyword>
<accession>A0ABW3QEM6</accession>
<name>A0ABW3QEM6_9BACT</name>
<dbReference type="NCBIfam" id="TIGR04056">
    <property type="entry name" value="OMP_RagA_SusC"/>
    <property type="match status" value="1"/>
</dbReference>
<reference evidence="12" key="1">
    <citation type="journal article" date="2019" name="Int. J. Syst. Evol. Microbiol.">
        <title>The Global Catalogue of Microorganisms (GCM) 10K type strain sequencing project: providing services to taxonomists for standard genome sequencing and annotation.</title>
        <authorList>
            <consortium name="The Broad Institute Genomics Platform"/>
            <consortium name="The Broad Institute Genome Sequencing Center for Infectious Disease"/>
            <person name="Wu L."/>
            <person name="Ma J."/>
        </authorList>
    </citation>
    <scope>NUCLEOTIDE SEQUENCE [LARGE SCALE GENOMIC DNA]</scope>
    <source>
        <strain evidence="12">CCUG 55608</strain>
    </source>
</reference>
<evidence type="ECO:0000313" key="11">
    <source>
        <dbReference type="EMBL" id="MFD1144247.1"/>
    </source>
</evidence>
<dbReference type="Gene3D" id="2.60.40.1120">
    <property type="entry name" value="Carboxypeptidase-like, regulatory domain"/>
    <property type="match status" value="1"/>
</dbReference>
<organism evidence="11 12">
    <name type="scientific">Larkinella insperata</name>
    <dbReference type="NCBI Taxonomy" id="332158"/>
    <lineage>
        <taxon>Bacteria</taxon>
        <taxon>Pseudomonadati</taxon>
        <taxon>Bacteroidota</taxon>
        <taxon>Cytophagia</taxon>
        <taxon>Cytophagales</taxon>
        <taxon>Spirosomataceae</taxon>
        <taxon>Larkinella</taxon>
    </lineage>
</organism>
<dbReference type="SUPFAM" id="SSF56935">
    <property type="entry name" value="Porins"/>
    <property type="match status" value="1"/>
</dbReference>
<feature type="domain" description="Secretin/TonB short N-terminal" evidence="10">
    <location>
        <begin position="66"/>
        <end position="117"/>
    </location>
</feature>
<feature type="chain" id="PRO_5047305159" evidence="9">
    <location>
        <begin position="32"/>
        <end position="1157"/>
    </location>
</feature>
<proteinExistence type="inferred from homology"/>
<evidence type="ECO:0000256" key="8">
    <source>
        <dbReference type="SAM" id="MobiDB-lite"/>
    </source>
</evidence>
<dbReference type="Pfam" id="PF07715">
    <property type="entry name" value="Plug"/>
    <property type="match status" value="1"/>
</dbReference>
<dbReference type="Gene3D" id="2.40.170.20">
    <property type="entry name" value="TonB-dependent receptor, beta-barrel domain"/>
    <property type="match status" value="1"/>
</dbReference>
<dbReference type="InterPro" id="IPR037066">
    <property type="entry name" value="Plug_dom_sf"/>
</dbReference>
<dbReference type="SMART" id="SM00965">
    <property type="entry name" value="STN"/>
    <property type="match status" value="1"/>
</dbReference>
<evidence type="ECO:0000313" key="12">
    <source>
        <dbReference type="Proteomes" id="UP001597116"/>
    </source>
</evidence>
<feature type="compositionally biased region" description="Basic and acidic residues" evidence="8">
    <location>
        <begin position="137"/>
        <end position="148"/>
    </location>
</feature>
<evidence type="ECO:0000256" key="3">
    <source>
        <dbReference type="ARBA" id="ARBA00022452"/>
    </source>
</evidence>
<dbReference type="Pfam" id="PF13715">
    <property type="entry name" value="CarbopepD_reg_2"/>
    <property type="match status" value="1"/>
</dbReference>
<dbReference type="SUPFAM" id="SSF49464">
    <property type="entry name" value="Carboxypeptidase regulatory domain-like"/>
    <property type="match status" value="1"/>
</dbReference>
<dbReference type="Gene3D" id="2.170.130.10">
    <property type="entry name" value="TonB-dependent receptor, plug domain"/>
    <property type="match status" value="1"/>
</dbReference>
<keyword evidence="11" id="KW-0675">Receptor</keyword>
<evidence type="ECO:0000256" key="1">
    <source>
        <dbReference type="ARBA" id="ARBA00004571"/>
    </source>
</evidence>
<gene>
    <name evidence="11" type="ORF">ACFQ4C_24185</name>
</gene>
<dbReference type="Pfam" id="PF07660">
    <property type="entry name" value="STN"/>
    <property type="match status" value="1"/>
</dbReference>
<dbReference type="InterPro" id="IPR023997">
    <property type="entry name" value="TonB-dep_OMP_SusC/RagA_CS"/>
</dbReference>
<evidence type="ECO:0000256" key="4">
    <source>
        <dbReference type="ARBA" id="ARBA00022692"/>
    </source>
</evidence>
<keyword evidence="12" id="KW-1185">Reference proteome</keyword>
<keyword evidence="4 7" id="KW-0812">Transmembrane</keyword>
<comment type="caution">
    <text evidence="11">The sequence shown here is derived from an EMBL/GenBank/DDBJ whole genome shotgun (WGS) entry which is preliminary data.</text>
</comment>
<dbReference type="Proteomes" id="UP001597116">
    <property type="component" value="Unassembled WGS sequence"/>
</dbReference>
<dbReference type="InterPro" id="IPR008969">
    <property type="entry name" value="CarboxyPept-like_regulatory"/>
</dbReference>
<dbReference type="EMBL" id="JBHTLP010000021">
    <property type="protein sequence ID" value="MFD1144247.1"/>
    <property type="molecule type" value="Genomic_DNA"/>
</dbReference>
<dbReference type="InterPro" id="IPR023996">
    <property type="entry name" value="TonB-dep_OMP_SusC/RagA"/>
</dbReference>
<feature type="region of interest" description="Disordered" evidence="8">
    <location>
        <begin position="118"/>
        <end position="148"/>
    </location>
</feature>
<dbReference type="InterPro" id="IPR011662">
    <property type="entry name" value="Secretin/TonB_short_N"/>
</dbReference>
<keyword evidence="9" id="KW-0732">Signal</keyword>
<evidence type="ECO:0000256" key="6">
    <source>
        <dbReference type="ARBA" id="ARBA00023237"/>
    </source>
</evidence>
<dbReference type="InterPro" id="IPR039426">
    <property type="entry name" value="TonB-dep_rcpt-like"/>
</dbReference>
<protein>
    <submittedName>
        <fullName evidence="11">TonB-dependent receptor</fullName>
    </submittedName>
</protein>
<keyword evidence="5 7" id="KW-0472">Membrane</keyword>
<evidence type="ECO:0000256" key="9">
    <source>
        <dbReference type="SAM" id="SignalP"/>
    </source>
</evidence>
<keyword evidence="6 7" id="KW-0998">Cell outer membrane</keyword>
<dbReference type="InterPro" id="IPR012910">
    <property type="entry name" value="Plug_dom"/>
</dbReference>
<dbReference type="InterPro" id="IPR036942">
    <property type="entry name" value="Beta-barrel_TonB_sf"/>
</dbReference>